<name>A0A4Y1ZGG1_9BACL</name>
<dbReference type="AlphaFoldDB" id="A0A4Y1ZGG1"/>
<protein>
    <submittedName>
        <fullName evidence="1">Uncharacterized protein</fullName>
    </submittedName>
</protein>
<evidence type="ECO:0000313" key="2">
    <source>
        <dbReference type="Proteomes" id="UP000319716"/>
    </source>
</evidence>
<dbReference type="EMBL" id="BEXB01000042">
    <property type="protein sequence ID" value="GAY78185.1"/>
    <property type="molecule type" value="Genomic_DNA"/>
</dbReference>
<gene>
    <name evidence="1" type="ORF">NBRC111894_3739</name>
</gene>
<reference evidence="1 2" key="1">
    <citation type="submission" date="2017-11" db="EMBL/GenBank/DDBJ databases">
        <title>Draft Genome Sequence of Sporolactobacillus inulinus NBRC 111894 Isolated from Koso, a Japanese Sugar-Vegetable Fermented Beverage.</title>
        <authorList>
            <person name="Chiou T.Y."/>
            <person name="Oshima K."/>
            <person name="Suda W."/>
            <person name="Hattori M."/>
            <person name="Takahashi T."/>
        </authorList>
    </citation>
    <scope>NUCLEOTIDE SEQUENCE [LARGE SCALE GENOMIC DNA]</scope>
    <source>
        <strain evidence="1 2">NBRC111894</strain>
    </source>
</reference>
<comment type="caution">
    <text evidence="1">The sequence shown here is derived from an EMBL/GenBank/DDBJ whole genome shotgun (WGS) entry which is preliminary data.</text>
</comment>
<dbReference type="Proteomes" id="UP000319716">
    <property type="component" value="Unassembled WGS sequence"/>
</dbReference>
<accession>A0A4Y1ZGG1</accession>
<organism evidence="1 2">
    <name type="scientific">Sporolactobacillus inulinus</name>
    <dbReference type="NCBI Taxonomy" id="2078"/>
    <lineage>
        <taxon>Bacteria</taxon>
        <taxon>Bacillati</taxon>
        <taxon>Bacillota</taxon>
        <taxon>Bacilli</taxon>
        <taxon>Bacillales</taxon>
        <taxon>Sporolactobacillaceae</taxon>
        <taxon>Sporolactobacillus</taxon>
    </lineage>
</organism>
<evidence type="ECO:0000313" key="1">
    <source>
        <dbReference type="EMBL" id="GAY78185.1"/>
    </source>
</evidence>
<sequence>MPVNPSDPSFTLFGDSMRTVTEQRDANNYIFQLFGPQLRQSIPVFQRPHDARNHYSAALAHQCF</sequence>
<proteinExistence type="predicted"/>